<gene>
    <name evidence="2" type="ORF">C8E01_10595</name>
</gene>
<dbReference type="AlphaFoldDB" id="A0A2U1AXM6"/>
<sequence>MRLFYASPKQHMNDLLTIITNEKKSLLRGFLVVFILVLPFTFIPALFRQRLPMETFSQQIPEKALVAAFVALGVIILLLLNNYEKLLKKKRLYDFPAFTSLHFNGAVEGYNAIVKEISTYLFGKVGDYFFRVNIINPKQQNVQIELSPLIYIGQNQALLDRLMQELHLKENLYLSRVISLPEQQLQQSDIIKNELLKLSDELSQMGVIPMAVDENGR</sequence>
<dbReference type="RefSeq" id="WP_243409505.1">
    <property type="nucleotide sequence ID" value="NZ_QEKI01000005.1"/>
</dbReference>
<name>A0A2U1AXM6_9BACT</name>
<keyword evidence="1" id="KW-1133">Transmembrane helix</keyword>
<organism evidence="2 3">
    <name type="scientific">Pontibacter virosus</name>
    <dbReference type="NCBI Taxonomy" id="1765052"/>
    <lineage>
        <taxon>Bacteria</taxon>
        <taxon>Pseudomonadati</taxon>
        <taxon>Bacteroidota</taxon>
        <taxon>Cytophagia</taxon>
        <taxon>Cytophagales</taxon>
        <taxon>Hymenobacteraceae</taxon>
        <taxon>Pontibacter</taxon>
    </lineage>
</organism>
<keyword evidence="3" id="KW-1185">Reference proteome</keyword>
<evidence type="ECO:0000313" key="3">
    <source>
        <dbReference type="Proteomes" id="UP000245466"/>
    </source>
</evidence>
<reference evidence="2 3" key="1">
    <citation type="submission" date="2018-04" db="EMBL/GenBank/DDBJ databases">
        <title>Genomic Encyclopedia of Type Strains, Phase IV (KMG-IV): sequencing the most valuable type-strain genomes for metagenomic binning, comparative biology and taxonomic classification.</title>
        <authorList>
            <person name="Goeker M."/>
        </authorList>
    </citation>
    <scope>NUCLEOTIDE SEQUENCE [LARGE SCALE GENOMIC DNA]</scope>
    <source>
        <strain evidence="2 3">DSM 100231</strain>
    </source>
</reference>
<accession>A0A2U1AXM6</accession>
<dbReference type="EMBL" id="QEKI01000005">
    <property type="protein sequence ID" value="PVY41170.1"/>
    <property type="molecule type" value="Genomic_DNA"/>
</dbReference>
<proteinExistence type="predicted"/>
<feature type="transmembrane region" description="Helical" evidence="1">
    <location>
        <begin position="65"/>
        <end position="83"/>
    </location>
</feature>
<feature type="transmembrane region" description="Helical" evidence="1">
    <location>
        <begin position="26"/>
        <end position="45"/>
    </location>
</feature>
<keyword evidence="1" id="KW-0812">Transmembrane</keyword>
<evidence type="ECO:0000313" key="2">
    <source>
        <dbReference type="EMBL" id="PVY41170.1"/>
    </source>
</evidence>
<protein>
    <submittedName>
        <fullName evidence="2">Uncharacterized protein</fullName>
    </submittedName>
</protein>
<keyword evidence="1" id="KW-0472">Membrane</keyword>
<comment type="caution">
    <text evidence="2">The sequence shown here is derived from an EMBL/GenBank/DDBJ whole genome shotgun (WGS) entry which is preliminary data.</text>
</comment>
<evidence type="ECO:0000256" key="1">
    <source>
        <dbReference type="SAM" id="Phobius"/>
    </source>
</evidence>
<dbReference type="Proteomes" id="UP000245466">
    <property type="component" value="Unassembled WGS sequence"/>
</dbReference>